<dbReference type="Gene3D" id="3.40.50.300">
    <property type="entry name" value="P-loop containing nucleotide triphosphate hydrolases"/>
    <property type="match status" value="1"/>
</dbReference>
<reference evidence="4 5" key="1">
    <citation type="journal article" date="2014" name="Nature">
        <title>An environmental bacterial taxon with a large and distinct metabolic repertoire.</title>
        <authorList>
            <person name="Wilson M.C."/>
            <person name="Mori T."/>
            <person name="Ruckert C."/>
            <person name="Uria A.R."/>
            <person name="Helf M.J."/>
            <person name="Takada K."/>
            <person name="Gernert C."/>
            <person name="Steffens U.A."/>
            <person name="Heycke N."/>
            <person name="Schmitt S."/>
            <person name="Rinke C."/>
            <person name="Helfrich E.J."/>
            <person name="Brachmann A.O."/>
            <person name="Gurgui C."/>
            <person name="Wakimoto T."/>
            <person name="Kracht M."/>
            <person name="Crusemann M."/>
            <person name="Hentschel U."/>
            <person name="Abe I."/>
            <person name="Matsunaga S."/>
            <person name="Kalinowski J."/>
            <person name="Takeyama H."/>
            <person name="Piel J."/>
        </authorList>
    </citation>
    <scope>NUCLEOTIDE SEQUENCE [LARGE SCALE GENOMIC DNA]</scope>
    <source>
        <strain evidence="5">TSY1</strain>
    </source>
</reference>
<feature type="non-terminal residue" evidence="4">
    <location>
        <position position="189"/>
    </location>
</feature>
<dbReference type="Pfam" id="PF13614">
    <property type="entry name" value="AAA_31"/>
    <property type="match status" value="1"/>
</dbReference>
<dbReference type="GO" id="GO:0009898">
    <property type="term" value="C:cytoplasmic side of plasma membrane"/>
    <property type="evidence" value="ECO:0007669"/>
    <property type="project" value="TreeGrafter"/>
</dbReference>
<name>W4LX76_ENTF1</name>
<keyword evidence="2" id="KW-0067">ATP-binding</keyword>
<dbReference type="GO" id="GO:0016887">
    <property type="term" value="F:ATP hydrolysis activity"/>
    <property type="evidence" value="ECO:0007669"/>
    <property type="project" value="TreeGrafter"/>
</dbReference>
<evidence type="ECO:0000259" key="3">
    <source>
        <dbReference type="Pfam" id="PF13614"/>
    </source>
</evidence>
<protein>
    <recommendedName>
        <fullName evidence="3">AAA domain-containing protein</fullName>
    </recommendedName>
</protein>
<keyword evidence="1" id="KW-0547">Nucleotide-binding</keyword>
<keyword evidence="5" id="KW-1185">Reference proteome</keyword>
<dbReference type="InterPro" id="IPR027417">
    <property type="entry name" value="P-loop_NTPase"/>
</dbReference>
<evidence type="ECO:0000256" key="2">
    <source>
        <dbReference type="ARBA" id="ARBA00022840"/>
    </source>
</evidence>
<evidence type="ECO:0000313" key="5">
    <source>
        <dbReference type="Proteomes" id="UP000019141"/>
    </source>
</evidence>
<feature type="domain" description="AAA" evidence="3">
    <location>
        <begin position="27"/>
        <end position="168"/>
    </location>
</feature>
<accession>W4LX76</accession>
<evidence type="ECO:0000313" key="4">
    <source>
        <dbReference type="EMBL" id="ETX02704.1"/>
    </source>
</evidence>
<evidence type="ECO:0000256" key="1">
    <source>
        <dbReference type="ARBA" id="ARBA00022741"/>
    </source>
</evidence>
<dbReference type="GO" id="GO:0051782">
    <property type="term" value="P:negative regulation of cell division"/>
    <property type="evidence" value="ECO:0007669"/>
    <property type="project" value="TreeGrafter"/>
</dbReference>
<dbReference type="Proteomes" id="UP000019141">
    <property type="component" value="Unassembled WGS sequence"/>
</dbReference>
<dbReference type="SUPFAM" id="SSF52540">
    <property type="entry name" value="P-loop containing nucleoside triphosphate hydrolases"/>
    <property type="match status" value="1"/>
</dbReference>
<dbReference type="GO" id="GO:0005829">
    <property type="term" value="C:cytosol"/>
    <property type="evidence" value="ECO:0007669"/>
    <property type="project" value="TreeGrafter"/>
</dbReference>
<dbReference type="InterPro" id="IPR025669">
    <property type="entry name" value="AAA_dom"/>
</dbReference>
<sequence>MNGGKKLSQIWPKQDLRQTEAKRKDVRVLSFTSGKGGVGKTHIVVNLAYALQQLGARVMILDADLGLANVDVLLGLAPQFNLQHVLEGQKGLSDILVQGPAGMRILPASTGVCKAAQISEAQRFHLLDALDELHHDLDFLLVDTGAGISNNVIYFNLAAQDIVLIVTPEPTSLTDAYALIIMYPEIWTS</sequence>
<gene>
    <name evidence="4" type="ORF">ETSY1_02620</name>
</gene>
<dbReference type="HOGENOM" id="CLU_123620_0_0_7"/>
<dbReference type="GO" id="GO:0005524">
    <property type="term" value="F:ATP binding"/>
    <property type="evidence" value="ECO:0007669"/>
    <property type="project" value="UniProtKB-KW"/>
</dbReference>
<proteinExistence type="predicted"/>
<comment type="caution">
    <text evidence="4">The sequence shown here is derived from an EMBL/GenBank/DDBJ whole genome shotgun (WGS) entry which is preliminary data.</text>
</comment>
<organism evidence="4 5">
    <name type="scientific">Entotheonella factor</name>
    <dbReference type="NCBI Taxonomy" id="1429438"/>
    <lineage>
        <taxon>Bacteria</taxon>
        <taxon>Pseudomonadati</taxon>
        <taxon>Nitrospinota/Tectimicrobiota group</taxon>
        <taxon>Candidatus Tectimicrobiota</taxon>
        <taxon>Candidatus Entotheonellia</taxon>
        <taxon>Candidatus Entotheonellales</taxon>
        <taxon>Candidatus Entotheonellaceae</taxon>
        <taxon>Candidatus Entotheonella</taxon>
    </lineage>
</organism>
<dbReference type="AlphaFoldDB" id="W4LX76"/>
<dbReference type="PANTHER" id="PTHR43384">
    <property type="entry name" value="SEPTUM SITE-DETERMINING PROTEIN MIND HOMOLOG, CHLOROPLASTIC-RELATED"/>
    <property type="match status" value="1"/>
</dbReference>
<dbReference type="PANTHER" id="PTHR43384:SF4">
    <property type="entry name" value="CELLULOSE BIOSYNTHESIS PROTEIN BCSQ-RELATED"/>
    <property type="match status" value="1"/>
</dbReference>
<dbReference type="InterPro" id="IPR050625">
    <property type="entry name" value="ParA/MinD_ATPase"/>
</dbReference>
<dbReference type="EMBL" id="AZHW01000113">
    <property type="protein sequence ID" value="ETX02704.1"/>
    <property type="molecule type" value="Genomic_DNA"/>
</dbReference>